<dbReference type="KEGG" id="qso:IRL76_14370"/>
<reference evidence="2 3" key="1">
    <citation type="submission" date="2020-11" db="EMBL/GenBank/DDBJ databases">
        <title>The genome sequence of Erythrobacter sp. 6D36.</title>
        <authorList>
            <person name="Liu Y."/>
        </authorList>
    </citation>
    <scope>NUCLEOTIDE SEQUENCE [LARGE SCALE GENOMIC DNA]</scope>
    <source>
        <strain evidence="2 3">6D36</strain>
    </source>
</reference>
<sequence>MRFLIAPIALVLATPGIAQDSPAPAAPAPTLESLSLEQRTSLRCSVGFAIVNRLQGDGSPEGTKYPPLGERGREFFVRSTAKLMEDTGADRAAVGDLVNAQIAELVADEGRLDAILPGCIALLDASGL</sequence>
<dbReference type="AlphaFoldDB" id="A0A7S8F4I8"/>
<dbReference type="EMBL" id="CP064654">
    <property type="protein sequence ID" value="QPC98991.1"/>
    <property type="molecule type" value="Genomic_DNA"/>
</dbReference>
<accession>A0A7S8F4I8</accession>
<evidence type="ECO:0000313" key="2">
    <source>
        <dbReference type="EMBL" id="QPC98991.1"/>
    </source>
</evidence>
<dbReference type="RefSeq" id="WP_200981995.1">
    <property type="nucleotide sequence ID" value="NZ_CP064654.1"/>
</dbReference>
<name>A0A7S8F4I8_9SPHN</name>
<keyword evidence="1" id="KW-0732">Signal</keyword>
<dbReference type="Proteomes" id="UP000594459">
    <property type="component" value="Chromosome"/>
</dbReference>
<protein>
    <submittedName>
        <fullName evidence="2">Uncharacterized protein</fullName>
    </submittedName>
</protein>
<keyword evidence="3" id="KW-1185">Reference proteome</keyword>
<feature type="signal peptide" evidence="1">
    <location>
        <begin position="1"/>
        <end position="18"/>
    </location>
</feature>
<feature type="chain" id="PRO_5032455957" evidence="1">
    <location>
        <begin position="19"/>
        <end position="128"/>
    </location>
</feature>
<evidence type="ECO:0000313" key="3">
    <source>
        <dbReference type="Proteomes" id="UP000594459"/>
    </source>
</evidence>
<evidence type="ECO:0000256" key="1">
    <source>
        <dbReference type="SAM" id="SignalP"/>
    </source>
</evidence>
<gene>
    <name evidence="2" type="ORF">IRL76_14370</name>
</gene>
<organism evidence="2 3">
    <name type="scientific">Qipengyuania soli</name>
    <dbReference type="NCBI Taxonomy" id="2782568"/>
    <lineage>
        <taxon>Bacteria</taxon>
        <taxon>Pseudomonadati</taxon>
        <taxon>Pseudomonadota</taxon>
        <taxon>Alphaproteobacteria</taxon>
        <taxon>Sphingomonadales</taxon>
        <taxon>Erythrobacteraceae</taxon>
        <taxon>Qipengyuania</taxon>
    </lineage>
</organism>
<proteinExistence type="predicted"/>